<dbReference type="InterPro" id="IPR036322">
    <property type="entry name" value="WD40_repeat_dom_sf"/>
</dbReference>
<evidence type="ECO:0000313" key="4">
    <source>
        <dbReference type="EMBL" id="PYH67159.1"/>
    </source>
</evidence>
<keyword evidence="2" id="KW-0677">Repeat</keyword>
<evidence type="ECO:0000256" key="3">
    <source>
        <dbReference type="PROSITE-ProRule" id="PRU00221"/>
    </source>
</evidence>
<feature type="repeat" description="WD" evidence="3">
    <location>
        <begin position="1"/>
        <end position="23"/>
    </location>
</feature>
<dbReference type="EMBL" id="KZ821631">
    <property type="protein sequence ID" value="PYH67159.1"/>
    <property type="molecule type" value="Genomic_DNA"/>
</dbReference>
<feature type="repeat" description="WD" evidence="3">
    <location>
        <begin position="24"/>
        <end position="65"/>
    </location>
</feature>
<feature type="non-terminal residue" evidence="4">
    <location>
        <position position="1"/>
    </location>
</feature>
<dbReference type="InterPro" id="IPR020472">
    <property type="entry name" value="WD40_PAC1"/>
</dbReference>
<dbReference type="SUPFAM" id="SSF50978">
    <property type="entry name" value="WD40 repeat-like"/>
    <property type="match status" value="1"/>
</dbReference>
<dbReference type="PANTHER" id="PTHR19848:SF8">
    <property type="entry name" value="F-BOX AND WD REPEAT DOMAIN CONTAINING 7"/>
    <property type="match status" value="1"/>
</dbReference>
<dbReference type="Gene3D" id="2.130.10.10">
    <property type="entry name" value="YVTN repeat-like/Quinoprotein amine dehydrogenase"/>
    <property type="match status" value="1"/>
</dbReference>
<keyword evidence="1 3" id="KW-0853">WD repeat</keyword>
<reference evidence="4" key="1">
    <citation type="submission" date="2016-12" db="EMBL/GenBank/DDBJ databases">
        <title>The genomes of Aspergillus section Nigri reveals drivers in fungal speciation.</title>
        <authorList>
            <consortium name="DOE Joint Genome Institute"/>
            <person name="Vesth T.C."/>
            <person name="Nybo J."/>
            <person name="Theobald S."/>
            <person name="Brandl J."/>
            <person name="Frisvad J.C."/>
            <person name="Nielsen K.F."/>
            <person name="Lyhne E.K."/>
            <person name="Kogle M.E."/>
            <person name="Kuo A."/>
            <person name="Riley R."/>
            <person name="Clum A."/>
            <person name="Nolan M."/>
            <person name="Lipzen A."/>
            <person name="Salamov A."/>
            <person name="Henrissat B."/>
            <person name="Wiebenga A."/>
            <person name="De Vries R.P."/>
            <person name="Grigoriev I.V."/>
            <person name="Mortensen U.H."/>
            <person name="Andersen M.R."/>
            <person name="Baker S.E."/>
        </authorList>
    </citation>
    <scope>NUCLEOTIDE SEQUENCE [LARGE SCALE GENOMIC DNA]</scope>
    <source>
        <strain evidence="4">CBS 113365</strain>
    </source>
</reference>
<name>A0A319B3R6_ASPVC</name>
<dbReference type="InterPro" id="IPR001680">
    <property type="entry name" value="WD40_rpt"/>
</dbReference>
<evidence type="ECO:0000313" key="5">
    <source>
        <dbReference type="Proteomes" id="UP000248405"/>
    </source>
</evidence>
<dbReference type="OrthoDB" id="538223at2759"/>
<accession>A0A319B3R6</accession>
<protein>
    <submittedName>
        <fullName evidence="4">WD40 repeat-like protein</fullName>
    </submittedName>
</protein>
<organism evidence="4 5">
    <name type="scientific">Aspergillus vadensis (strain CBS 113365 / IMI 142717 / IBT 24658)</name>
    <dbReference type="NCBI Taxonomy" id="1448311"/>
    <lineage>
        <taxon>Eukaryota</taxon>
        <taxon>Fungi</taxon>
        <taxon>Dikarya</taxon>
        <taxon>Ascomycota</taxon>
        <taxon>Pezizomycotina</taxon>
        <taxon>Eurotiomycetes</taxon>
        <taxon>Eurotiomycetidae</taxon>
        <taxon>Eurotiales</taxon>
        <taxon>Aspergillaceae</taxon>
        <taxon>Aspergillus</taxon>
        <taxon>Aspergillus subgen. Circumdati</taxon>
    </lineage>
</organism>
<dbReference type="SMART" id="SM00320">
    <property type="entry name" value="WD40"/>
    <property type="match status" value="1"/>
</dbReference>
<proteinExistence type="predicted"/>
<dbReference type="PROSITE" id="PS50294">
    <property type="entry name" value="WD_REPEATS_REGION"/>
    <property type="match status" value="1"/>
</dbReference>
<dbReference type="PROSITE" id="PS50082">
    <property type="entry name" value="WD_REPEATS_2"/>
    <property type="match status" value="2"/>
</dbReference>
<evidence type="ECO:0000256" key="2">
    <source>
        <dbReference type="ARBA" id="ARBA00022737"/>
    </source>
</evidence>
<dbReference type="RefSeq" id="XP_025560953.1">
    <property type="nucleotide sequence ID" value="XM_025711477.1"/>
</dbReference>
<dbReference type="AlphaFoldDB" id="A0A319B3R6"/>
<keyword evidence="5" id="KW-1185">Reference proteome</keyword>
<dbReference type="PROSITE" id="PS00678">
    <property type="entry name" value="WD_REPEATS_1"/>
    <property type="match status" value="1"/>
</dbReference>
<dbReference type="GeneID" id="37216069"/>
<evidence type="ECO:0000256" key="1">
    <source>
        <dbReference type="ARBA" id="ARBA00022574"/>
    </source>
</evidence>
<dbReference type="Pfam" id="PF00400">
    <property type="entry name" value="WD40"/>
    <property type="match status" value="1"/>
</dbReference>
<sequence length="122" mass="13298">LVSDSADKTIRLWNTATGALKHILKGHSEWISSVAFSGDGQMLISGSRDKTIRLWDTATGALKHNIRTDKVSLGAGRWITIQGQRELWLPPNYHPHSLTVKSSTIGTGTTTGRVAIITFSVM</sequence>
<dbReference type="InterPro" id="IPR015943">
    <property type="entry name" value="WD40/YVTN_repeat-like_dom_sf"/>
</dbReference>
<gene>
    <name evidence="4" type="ORF">BO88DRAFT_466589</name>
</gene>
<dbReference type="Proteomes" id="UP000248405">
    <property type="component" value="Unassembled WGS sequence"/>
</dbReference>
<dbReference type="PRINTS" id="PR00320">
    <property type="entry name" value="GPROTEINBRPT"/>
</dbReference>
<dbReference type="PANTHER" id="PTHR19848">
    <property type="entry name" value="WD40 REPEAT PROTEIN"/>
    <property type="match status" value="1"/>
</dbReference>
<dbReference type="InterPro" id="IPR019775">
    <property type="entry name" value="WD40_repeat_CS"/>
</dbReference>